<keyword evidence="6" id="KW-0739">Sodium transport</keyword>
<dbReference type="PANTHER" id="PTHR30341">
    <property type="entry name" value="SODIUM ION/PROTON ANTIPORTER NHAA-RELATED"/>
    <property type="match status" value="1"/>
</dbReference>
<dbReference type="InterPro" id="IPR023171">
    <property type="entry name" value="Na/H_antiporter_dom_sf"/>
</dbReference>
<keyword evidence="6" id="KW-0813">Transport</keyword>
<evidence type="ECO:0000256" key="2">
    <source>
        <dbReference type="ARBA" id="ARBA00022475"/>
    </source>
</evidence>
<comment type="catalytic activity">
    <reaction evidence="6">
        <text>Na(+)(in) + 2 H(+)(out) = Na(+)(out) + 2 H(+)(in)</text>
        <dbReference type="Rhea" id="RHEA:29251"/>
        <dbReference type="ChEBI" id="CHEBI:15378"/>
        <dbReference type="ChEBI" id="CHEBI:29101"/>
    </reaction>
</comment>
<dbReference type="Gene3D" id="1.20.1530.10">
    <property type="entry name" value="Na+/H+ antiporter like domain"/>
    <property type="match status" value="1"/>
</dbReference>
<proteinExistence type="inferred from homology"/>
<keyword evidence="6" id="KW-0050">Antiport</keyword>
<evidence type="ECO:0000256" key="3">
    <source>
        <dbReference type="ARBA" id="ARBA00022692"/>
    </source>
</evidence>
<feature type="transmembrane region" description="Helical" evidence="6">
    <location>
        <begin position="192"/>
        <end position="209"/>
    </location>
</feature>
<dbReference type="InterPro" id="IPR004670">
    <property type="entry name" value="NhaA"/>
</dbReference>
<feature type="transmembrane region" description="Helical" evidence="6">
    <location>
        <begin position="419"/>
        <end position="436"/>
    </location>
</feature>
<feature type="transmembrane region" description="Helical" evidence="6">
    <location>
        <begin position="315"/>
        <end position="334"/>
    </location>
</feature>
<gene>
    <name evidence="6 7" type="primary">nhaA</name>
    <name evidence="7" type="ORF">H9Y05_10935</name>
</gene>
<comment type="caution">
    <text evidence="7">The sequence shown here is derived from an EMBL/GenBank/DDBJ whole genome shotgun (WGS) entry which is preliminary data.</text>
</comment>
<protein>
    <recommendedName>
        <fullName evidence="6">Na(+)/H(+) antiporter NhaA</fullName>
    </recommendedName>
    <alternativeName>
        <fullName evidence="6">Sodium/proton antiporter NhaA</fullName>
    </alternativeName>
</protein>
<dbReference type="Proteomes" id="UP000652681">
    <property type="component" value="Unassembled WGS sequence"/>
</dbReference>
<feature type="transmembrane region" description="Helical" evidence="6">
    <location>
        <begin position="165"/>
        <end position="186"/>
    </location>
</feature>
<feature type="transmembrane region" description="Helical" evidence="6">
    <location>
        <begin position="106"/>
        <end position="125"/>
    </location>
</feature>
<evidence type="ECO:0000313" key="8">
    <source>
        <dbReference type="Proteomes" id="UP000652681"/>
    </source>
</evidence>
<accession>A0A8J6TTE2</accession>
<keyword evidence="6" id="KW-0915">Sodium</keyword>
<comment type="function">
    <text evidence="6">Na(+)/H(+) antiporter that extrudes sodium in exchange for external protons.</text>
</comment>
<dbReference type="AlphaFoldDB" id="A0A8J6TTE2"/>
<dbReference type="EMBL" id="JACVEL010000007">
    <property type="protein sequence ID" value="MBC9812982.1"/>
    <property type="molecule type" value="Genomic_DNA"/>
</dbReference>
<dbReference type="GO" id="GO:0006885">
    <property type="term" value="P:regulation of pH"/>
    <property type="evidence" value="ECO:0007669"/>
    <property type="project" value="UniProtKB-UniRule"/>
</dbReference>
<feature type="transmembrane region" description="Helical" evidence="6">
    <location>
        <begin position="137"/>
        <end position="156"/>
    </location>
</feature>
<keyword evidence="3 6" id="KW-0812">Transmembrane</keyword>
<dbReference type="Pfam" id="PF06965">
    <property type="entry name" value="Na_H_antiport_1"/>
    <property type="match status" value="1"/>
</dbReference>
<dbReference type="RefSeq" id="WP_216714307.1">
    <property type="nucleotide sequence ID" value="NZ_JACVEL010000007.1"/>
</dbReference>
<evidence type="ECO:0000256" key="4">
    <source>
        <dbReference type="ARBA" id="ARBA00022989"/>
    </source>
</evidence>
<keyword evidence="6" id="KW-0406">Ion transport</keyword>
<keyword evidence="5 6" id="KW-0472">Membrane</keyword>
<feature type="transmembrane region" description="Helical" evidence="6">
    <location>
        <begin position="216"/>
        <end position="233"/>
    </location>
</feature>
<comment type="subcellular location">
    <subcellularLocation>
        <location evidence="1">Cell inner membrane</location>
        <topology evidence="1">Multi-pass membrane protein</topology>
    </subcellularLocation>
    <subcellularLocation>
        <location evidence="6">Cell membrane</location>
        <topology evidence="6">Multi-pass membrane protein</topology>
    </subcellularLocation>
</comment>
<dbReference type="HAMAP" id="MF_01844">
    <property type="entry name" value="NhaA"/>
    <property type="match status" value="1"/>
</dbReference>
<keyword evidence="4 6" id="KW-1133">Transmembrane helix</keyword>
<evidence type="ECO:0000256" key="1">
    <source>
        <dbReference type="ARBA" id="ARBA00004429"/>
    </source>
</evidence>
<evidence type="ECO:0000256" key="6">
    <source>
        <dbReference type="HAMAP-Rule" id="MF_01844"/>
    </source>
</evidence>
<dbReference type="NCBIfam" id="TIGR00773">
    <property type="entry name" value="NhaA"/>
    <property type="match status" value="1"/>
</dbReference>
<dbReference type="PANTHER" id="PTHR30341:SF0">
    <property type="entry name" value="NA(+)_H(+) ANTIPORTER NHAA"/>
    <property type="match status" value="1"/>
</dbReference>
<feature type="transmembrane region" description="Helical" evidence="6">
    <location>
        <begin position="71"/>
        <end position="91"/>
    </location>
</feature>
<feature type="transmembrane region" description="Helical" evidence="6">
    <location>
        <begin position="346"/>
        <end position="365"/>
    </location>
</feature>
<name>A0A8J6TTE2_9FLAO</name>
<dbReference type="GO" id="GO:0015385">
    <property type="term" value="F:sodium:proton antiporter activity"/>
    <property type="evidence" value="ECO:0007669"/>
    <property type="project" value="UniProtKB-UniRule"/>
</dbReference>
<keyword evidence="2 6" id="KW-1003">Cell membrane</keyword>
<feature type="transmembrane region" description="Helical" evidence="6">
    <location>
        <begin position="27"/>
        <end position="45"/>
    </location>
</feature>
<reference evidence="7" key="1">
    <citation type="submission" date="2020-09" db="EMBL/GenBank/DDBJ databases">
        <title>Taishania pollutisoli gen. nov., sp. nov., Isolated from Tetrabromobisphenol A-Contaminated Soil.</title>
        <authorList>
            <person name="Chen Q."/>
        </authorList>
    </citation>
    <scope>NUCLEOTIDE SEQUENCE</scope>
    <source>
        <strain evidence="7">CZZ-1</strain>
    </source>
</reference>
<keyword evidence="8" id="KW-1185">Reference proteome</keyword>
<evidence type="ECO:0000256" key="5">
    <source>
        <dbReference type="ARBA" id="ARBA00023136"/>
    </source>
</evidence>
<organism evidence="7 8">
    <name type="scientific">Taishania pollutisoli</name>
    <dbReference type="NCBI Taxonomy" id="2766479"/>
    <lineage>
        <taxon>Bacteria</taxon>
        <taxon>Pseudomonadati</taxon>
        <taxon>Bacteroidota</taxon>
        <taxon>Flavobacteriia</taxon>
        <taxon>Flavobacteriales</taxon>
        <taxon>Crocinitomicaceae</taxon>
        <taxon>Taishania</taxon>
    </lineage>
</organism>
<evidence type="ECO:0000313" key="7">
    <source>
        <dbReference type="EMBL" id="MBC9812982.1"/>
    </source>
</evidence>
<dbReference type="GO" id="GO:0005886">
    <property type="term" value="C:plasma membrane"/>
    <property type="evidence" value="ECO:0007669"/>
    <property type="project" value="UniProtKB-SubCell"/>
</dbReference>
<comment type="similarity">
    <text evidence="6">Belongs to the NhaA Na(+)/H(+) (TC 2.A.33) antiporter family.</text>
</comment>
<sequence length="445" mass="47995">MVTNNKSHIDRVVQPIQKFIQQEKSGGLVLGISVIVALFLANSPWSEAYHHFFEHKFGLQFDGETYLEYSIHHWINDGLMAIFFFVVGLELKREIIGGELSNPRKAMLPIIAAIGGMLVPAVIYFSLNPTGDVQGGWGIPMATDIAFALGVLYLLGDRIPLSLKVFLTALAIVDDLGAVLVIAFFYTSEISASSLLTGLAFLSAMYLGNKAGIRSILFYAVLGIGGVWTSFLLSGIHATIAAVLAAFVIPADVKIKEVSYIEKIKKYLSKFGGIDPKHNIPTLTNEQLHVLDEIKKDTNQAIPPLQRLEHAMHPMVTFVIIPVFALANAGVSVLDIDVNELFSTNVALGVGLGLLVGKVVGVVGFTWLSSKLKIAPFPDGMNLRNLFGLGLLAAIGFTMSLFVTSLAFNDATYVTQAKIGIFTASIAGGILGYIVLNKQSKKAGK</sequence>
<feature type="transmembrane region" description="Helical" evidence="6">
    <location>
        <begin position="386"/>
        <end position="407"/>
    </location>
</feature>